<dbReference type="Gene3D" id="3.50.50.60">
    <property type="entry name" value="FAD/NAD(P)-binding domain"/>
    <property type="match status" value="1"/>
</dbReference>
<dbReference type="OrthoDB" id="571248at2"/>
<accession>A0A172ZEW9</accession>
<evidence type="ECO:0000313" key="2">
    <source>
        <dbReference type="EMBL" id="ANF96168.1"/>
    </source>
</evidence>
<dbReference type="Pfam" id="PF01266">
    <property type="entry name" value="DAO"/>
    <property type="match status" value="1"/>
</dbReference>
<dbReference type="PANTHER" id="PTHR13847:SF201">
    <property type="entry name" value="PUTATIBE OXIDOREDUCTASE"/>
    <property type="match status" value="1"/>
</dbReference>
<reference evidence="2 3" key="2">
    <citation type="journal article" date="2016" name="Int. J. Syst. Evol. Microbiol.">
        <title>Paenibacillus bovis sp. nov., isolated from raw yak (Bos grunniens) milk.</title>
        <authorList>
            <person name="Gao C."/>
            <person name="Han J."/>
            <person name="Liu Z."/>
            <person name="Xu X."/>
            <person name="Hang F."/>
            <person name="Wu Z."/>
        </authorList>
    </citation>
    <scope>NUCLEOTIDE SEQUENCE [LARGE SCALE GENOMIC DNA]</scope>
    <source>
        <strain evidence="2 3">BD3526</strain>
    </source>
</reference>
<protein>
    <submittedName>
        <fullName evidence="2">Amino acid oxidase</fullName>
    </submittedName>
</protein>
<dbReference type="Gene3D" id="3.30.9.10">
    <property type="entry name" value="D-Amino Acid Oxidase, subunit A, domain 2"/>
    <property type="match status" value="1"/>
</dbReference>
<evidence type="ECO:0000259" key="1">
    <source>
        <dbReference type="Pfam" id="PF01266"/>
    </source>
</evidence>
<dbReference type="EMBL" id="CP013023">
    <property type="protein sequence ID" value="ANF96168.1"/>
    <property type="molecule type" value="Genomic_DNA"/>
</dbReference>
<sequence length="414" mass="46511">MDLHTGNTMWGHTLTNPPRYEQLQENQECDVLVIGGGMGGALCAREFARRGLKTVVVDKRHIGQGSSIANTGLLQYTNDKTLTSCIHTFGEKNGVLFYELCRQAMEYLLQTAPTLPMDAQLIPRSSLYFASSEEDVEGLREEYHNLKQHGFDAEYWDEEQIAEHFSFRKSAGLYTHGDAEVNPYRLVHALMMDAVNHGARIYEQTTVNSYEFTEDGVICHAGNLSIRARRVVFSTGYETQEEKKERGAFLMNTYAIATTPVQELTGWYEQSMLWETARPYLYMRTTVDNRIIVGGLDEPVTTVEDRDTRLVHQANQLLKSVQELFPDMGPLSIDSAWAASFGSSRDGLPYMGPHPEYPNCYFVEGYGGNGTVYSTIAAMLLADELVGIHRPELELFSLTRTSKPSPSESPDILV</sequence>
<dbReference type="GO" id="GO:0005737">
    <property type="term" value="C:cytoplasm"/>
    <property type="evidence" value="ECO:0007669"/>
    <property type="project" value="TreeGrafter"/>
</dbReference>
<dbReference type="Proteomes" id="UP000078148">
    <property type="component" value="Chromosome"/>
</dbReference>
<dbReference type="PANTHER" id="PTHR13847">
    <property type="entry name" value="SARCOSINE DEHYDROGENASE-RELATED"/>
    <property type="match status" value="1"/>
</dbReference>
<gene>
    <name evidence="2" type="ORF">AR543_09270</name>
</gene>
<dbReference type="SUPFAM" id="SSF51905">
    <property type="entry name" value="FAD/NAD(P)-binding domain"/>
    <property type="match status" value="1"/>
</dbReference>
<dbReference type="KEGG" id="pbv:AR543_09270"/>
<reference evidence="3" key="1">
    <citation type="submission" date="2015-10" db="EMBL/GenBank/DDBJ databases">
        <title>Genome of Paenibacillus bovis sp. nov.</title>
        <authorList>
            <person name="Wu Z."/>
            <person name="Gao C."/>
            <person name="Liu Z."/>
            <person name="Zheng H."/>
        </authorList>
    </citation>
    <scope>NUCLEOTIDE SEQUENCE [LARGE SCALE GENOMIC DNA]</scope>
    <source>
        <strain evidence="3">BD3526</strain>
    </source>
</reference>
<dbReference type="AlphaFoldDB" id="A0A172ZEW9"/>
<dbReference type="InterPro" id="IPR036188">
    <property type="entry name" value="FAD/NAD-bd_sf"/>
</dbReference>
<feature type="domain" description="FAD dependent oxidoreductase" evidence="1">
    <location>
        <begin position="30"/>
        <end position="383"/>
    </location>
</feature>
<name>A0A172ZEW9_9BACL</name>
<dbReference type="InterPro" id="IPR006076">
    <property type="entry name" value="FAD-dep_OxRdtase"/>
</dbReference>
<dbReference type="RefSeq" id="WP_060533788.1">
    <property type="nucleotide sequence ID" value="NZ_CP013023.1"/>
</dbReference>
<keyword evidence="3" id="KW-1185">Reference proteome</keyword>
<dbReference type="STRING" id="1616788.AR543_09270"/>
<organism evidence="2 3">
    <name type="scientific">Paenibacillus bovis</name>
    <dbReference type="NCBI Taxonomy" id="1616788"/>
    <lineage>
        <taxon>Bacteria</taxon>
        <taxon>Bacillati</taxon>
        <taxon>Bacillota</taxon>
        <taxon>Bacilli</taxon>
        <taxon>Bacillales</taxon>
        <taxon>Paenibacillaceae</taxon>
        <taxon>Paenibacillus</taxon>
    </lineage>
</organism>
<evidence type="ECO:0000313" key="3">
    <source>
        <dbReference type="Proteomes" id="UP000078148"/>
    </source>
</evidence>
<proteinExistence type="predicted"/>